<keyword evidence="1" id="KW-0472">Membrane</keyword>
<evidence type="ECO:0000256" key="1">
    <source>
        <dbReference type="SAM" id="Phobius"/>
    </source>
</evidence>
<sequence length="452" mass="52739">MTDKKENSIDPELDKFEEMFDSEENLELEKKLEELIDKEIKKRIVRTTKSLLINISLLIFTLIILINPIVKSFYPNFVDLSAGKPINQSIEDKITTGLKKFWYGTIGFFTENAPIIDNSINKNWLESDLSEMVKTFIEISNPSNSLSYLGMRDRGYGRYDFYLNIDGPFNKSITDRIRPDSNHIKYIRGEVESDIILSMDPYDPNNKNESIENIKNLPDSTLLYASIGLKEPSPILNLLRNLNNKYDAEPIWLRVVSDEEYDSIKKENNLFLKTKNRSKLISSTTELGIRPEMVYKKTPVSTKLDDGSIDQSYEVITIRDDIDKMTEASLKKAYLNKLKLIEKNRDIFNTFCSIVQTQQYYDEEIEVDKYTRELSFRSQKIGDPEQKEDIYPFNRDFYRYKDDIEKSNTLKTNLYTIVADKNTLLKILEDDLVDRVSILDDKLSLYSSTRKK</sequence>
<reference evidence="2 3" key="1">
    <citation type="submission" date="2018-06" db="EMBL/GenBank/DDBJ databases">
        <authorList>
            <consortium name="Pathogen Informatics"/>
            <person name="Doyle S."/>
        </authorList>
    </citation>
    <scope>NUCLEOTIDE SEQUENCE [LARGE SCALE GENOMIC DNA]</scope>
    <source>
        <strain evidence="2 3">NCTC11460</strain>
    </source>
</reference>
<evidence type="ECO:0000313" key="3">
    <source>
        <dbReference type="Proteomes" id="UP000255101"/>
    </source>
</evidence>
<feature type="transmembrane region" description="Helical" evidence="1">
    <location>
        <begin position="51"/>
        <end position="70"/>
    </location>
</feature>
<proteinExistence type="predicted"/>
<dbReference type="Proteomes" id="UP000255101">
    <property type="component" value="Unassembled WGS sequence"/>
</dbReference>
<keyword evidence="1" id="KW-0812">Transmembrane</keyword>
<keyword evidence="1" id="KW-1133">Transmembrane helix</keyword>
<gene>
    <name evidence="2" type="ORF">NCTC11460_01893</name>
</gene>
<name>A0A379CHG5_9FIRM</name>
<organism evidence="2 3">
    <name type="scientific">Peptostreptococcus anaerobius</name>
    <dbReference type="NCBI Taxonomy" id="1261"/>
    <lineage>
        <taxon>Bacteria</taxon>
        <taxon>Bacillati</taxon>
        <taxon>Bacillota</taxon>
        <taxon>Clostridia</taxon>
        <taxon>Peptostreptococcales</taxon>
        <taxon>Peptostreptococcaceae</taxon>
        <taxon>Peptostreptococcus</taxon>
    </lineage>
</organism>
<accession>A0A379CHG5</accession>
<protein>
    <submittedName>
        <fullName evidence="2">Uncharacterized protein</fullName>
    </submittedName>
</protein>
<evidence type="ECO:0000313" key="2">
    <source>
        <dbReference type="EMBL" id="SUB61902.1"/>
    </source>
</evidence>
<dbReference type="EMBL" id="UGTB01000004">
    <property type="protein sequence ID" value="SUB61902.1"/>
    <property type="molecule type" value="Genomic_DNA"/>
</dbReference>
<dbReference type="RefSeq" id="WP_002846526.1">
    <property type="nucleotide sequence ID" value="NZ_FOVA01000055.1"/>
</dbReference>
<dbReference type="AlphaFoldDB" id="A0A379CHG5"/>